<gene>
    <name evidence="1" type="ORF">L1987_46141</name>
</gene>
<evidence type="ECO:0000313" key="2">
    <source>
        <dbReference type="Proteomes" id="UP001056120"/>
    </source>
</evidence>
<dbReference type="Proteomes" id="UP001056120">
    <property type="component" value="Linkage Group LG15"/>
</dbReference>
<sequence length="90" mass="10503">METFDGDFCSARDNPDCFYGEYLPTKMIIRVWKGGTKEITTTVKRRWQTKSARRFVVEGGNKSARRLVVEGRRQTKTTVKDYPLHDDKVE</sequence>
<name>A0ACB9FYS2_9ASTR</name>
<proteinExistence type="predicted"/>
<reference evidence="1 2" key="2">
    <citation type="journal article" date="2022" name="Mol. Ecol. Resour.">
        <title>The genomes of chicory, endive, great burdock and yacon provide insights into Asteraceae paleo-polyploidization history and plant inulin production.</title>
        <authorList>
            <person name="Fan W."/>
            <person name="Wang S."/>
            <person name="Wang H."/>
            <person name="Wang A."/>
            <person name="Jiang F."/>
            <person name="Liu H."/>
            <person name="Zhao H."/>
            <person name="Xu D."/>
            <person name="Zhang Y."/>
        </authorList>
    </citation>
    <scope>NUCLEOTIDE SEQUENCE [LARGE SCALE GENOMIC DNA]</scope>
    <source>
        <strain evidence="2">cv. Yunnan</strain>
        <tissue evidence="1">Leaves</tissue>
    </source>
</reference>
<keyword evidence="2" id="KW-1185">Reference proteome</keyword>
<reference evidence="2" key="1">
    <citation type="journal article" date="2022" name="Mol. Ecol. Resour.">
        <title>The genomes of chicory, endive, great burdock and yacon provide insights into Asteraceae palaeo-polyploidization history and plant inulin production.</title>
        <authorList>
            <person name="Fan W."/>
            <person name="Wang S."/>
            <person name="Wang H."/>
            <person name="Wang A."/>
            <person name="Jiang F."/>
            <person name="Liu H."/>
            <person name="Zhao H."/>
            <person name="Xu D."/>
            <person name="Zhang Y."/>
        </authorList>
    </citation>
    <scope>NUCLEOTIDE SEQUENCE [LARGE SCALE GENOMIC DNA]</scope>
    <source>
        <strain evidence="2">cv. Yunnan</strain>
    </source>
</reference>
<organism evidence="1 2">
    <name type="scientific">Smallanthus sonchifolius</name>
    <dbReference type="NCBI Taxonomy" id="185202"/>
    <lineage>
        <taxon>Eukaryota</taxon>
        <taxon>Viridiplantae</taxon>
        <taxon>Streptophyta</taxon>
        <taxon>Embryophyta</taxon>
        <taxon>Tracheophyta</taxon>
        <taxon>Spermatophyta</taxon>
        <taxon>Magnoliopsida</taxon>
        <taxon>eudicotyledons</taxon>
        <taxon>Gunneridae</taxon>
        <taxon>Pentapetalae</taxon>
        <taxon>asterids</taxon>
        <taxon>campanulids</taxon>
        <taxon>Asterales</taxon>
        <taxon>Asteraceae</taxon>
        <taxon>Asteroideae</taxon>
        <taxon>Heliantheae alliance</taxon>
        <taxon>Millerieae</taxon>
        <taxon>Smallanthus</taxon>
    </lineage>
</organism>
<accession>A0ACB9FYS2</accession>
<dbReference type="EMBL" id="CM042032">
    <property type="protein sequence ID" value="KAI3776363.1"/>
    <property type="molecule type" value="Genomic_DNA"/>
</dbReference>
<comment type="caution">
    <text evidence="1">The sequence shown here is derived from an EMBL/GenBank/DDBJ whole genome shotgun (WGS) entry which is preliminary data.</text>
</comment>
<protein>
    <submittedName>
        <fullName evidence="1">Uncharacterized protein</fullName>
    </submittedName>
</protein>
<evidence type="ECO:0000313" key="1">
    <source>
        <dbReference type="EMBL" id="KAI3776363.1"/>
    </source>
</evidence>